<dbReference type="AlphaFoldDB" id="A0A8J3J2L4"/>
<reference evidence="1" key="1">
    <citation type="submission" date="2021-01" db="EMBL/GenBank/DDBJ databases">
        <title>Whole genome shotgun sequence of Actinocatenispora rupis NBRC 107355.</title>
        <authorList>
            <person name="Komaki H."/>
            <person name="Tamura T."/>
        </authorList>
    </citation>
    <scope>NUCLEOTIDE SEQUENCE</scope>
    <source>
        <strain evidence="1">NBRC 107355</strain>
    </source>
</reference>
<evidence type="ECO:0008006" key="3">
    <source>
        <dbReference type="Google" id="ProtNLM"/>
    </source>
</evidence>
<dbReference type="InterPro" id="IPR025358">
    <property type="entry name" value="DUF4262"/>
</dbReference>
<organism evidence="1 2">
    <name type="scientific">Actinocatenispora rupis</name>
    <dbReference type="NCBI Taxonomy" id="519421"/>
    <lineage>
        <taxon>Bacteria</taxon>
        <taxon>Bacillati</taxon>
        <taxon>Actinomycetota</taxon>
        <taxon>Actinomycetes</taxon>
        <taxon>Micromonosporales</taxon>
        <taxon>Micromonosporaceae</taxon>
        <taxon>Actinocatenispora</taxon>
    </lineage>
</organism>
<dbReference type="EMBL" id="BOMB01000032">
    <property type="protein sequence ID" value="GID14636.1"/>
    <property type="molecule type" value="Genomic_DNA"/>
</dbReference>
<comment type="caution">
    <text evidence="1">The sequence shown here is derived from an EMBL/GenBank/DDBJ whole genome shotgun (WGS) entry which is preliminary data.</text>
</comment>
<protein>
    <recommendedName>
        <fullName evidence="3">DUF4262 domain-containing protein</fullName>
    </recommendedName>
</protein>
<dbReference type="Pfam" id="PF14081">
    <property type="entry name" value="DUF4262"/>
    <property type="match status" value="1"/>
</dbReference>
<accession>A0A8J3J2L4</accession>
<evidence type="ECO:0000313" key="2">
    <source>
        <dbReference type="Proteomes" id="UP000612808"/>
    </source>
</evidence>
<dbReference type="Proteomes" id="UP000612808">
    <property type="component" value="Unassembled WGS sequence"/>
</dbReference>
<gene>
    <name evidence="1" type="ORF">Aru02nite_55250</name>
</gene>
<proteinExistence type="predicted"/>
<name>A0A8J3J2L4_9ACTN</name>
<sequence>MTYRRRVTESQPTCPCVICHDYGDRDRLDAIDRTTIGHVQEHGWSVVQIPEDDLGPGWAFTVGIWHSHRQPELAIFGLDVDTMKGCLNVVGGQTASGRPPELGHERSNVVDCHPVLFTAIDPRWYKAFFGSAISFYRRPPIPFVQVLWTDRHGRFPTDADCEPVVRERQPRLWLRPEQHPRGVWTQDL</sequence>
<evidence type="ECO:0000313" key="1">
    <source>
        <dbReference type="EMBL" id="GID14636.1"/>
    </source>
</evidence>
<keyword evidence="2" id="KW-1185">Reference proteome</keyword>